<dbReference type="PROSITE" id="PS50995">
    <property type="entry name" value="HTH_MARR_2"/>
    <property type="match status" value="1"/>
</dbReference>
<name>A0A1H5TCX2_9VIBR</name>
<evidence type="ECO:0000313" key="6">
    <source>
        <dbReference type="Proteomes" id="UP000236721"/>
    </source>
</evidence>
<evidence type="ECO:0000256" key="1">
    <source>
        <dbReference type="ARBA" id="ARBA00023015"/>
    </source>
</evidence>
<dbReference type="PANTHER" id="PTHR42756">
    <property type="entry name" value="TRANSCRIPTIONAL REGULATOR, MARR"/>
    <property type="match status" value="1"/>
</dbReference>
<dbReference type="PANTHER" id="PTHR42756:SF1">
    <property type="entry name" value="TRANSCRIPTIONAL REPRESSOR OF EMRAB OPERON"/>
    <property type="match status" value="1"/>
</dbReference>
<dbReference type="SUPFAM" id="SSF46785">
    <property type="entry name" value="Winged helix' DNA-binding domain"/>
    <property type="match status" value="1"/>
</dbReference>
<proteinExistence type="predicted"/>
<dbReference type="GO" id="GO:0003700">
    <property type="term" value="F:DNA-binding transcription factor activity"/>
    <property type="evidence" value="ECO:0007669"/>
    <property type="project" value="InterPro"/>
</dbReference>
<protein>
    <submittedName>
        <fullName evidence="5">DNA-binding transcriptional regulator, MarR family</fullName>
    </submittedName>
</protein>
<dbReference type="RefSeq" id="WP_103878813.1">
    <property type="nucleotide sequence ID" value="NZ_FNVG01000002.1"/>
</dbReference>
<reference evidence="6" key="1">
    <citation type="submission" date="2016-10" db="EMBL/GenBank/DDBJ databases">
        <authorList>
            <person name="Varghese N."/>
            <person name="Submissions S."/>
        </authorList>
    </citation>
    <scope>NUCLEOTIDE SEQUENCE [LARGE SCALE GENOMIC DNA]</scope>
    <source>
        <strain evidence="6">CGMCC 1.7062</strain>
    </source>
</reference>
<dbReference type="Proteomes" id="UP000236721">
    <property type="component" value="Unassembled WGS sequence"/>
</dbReference>
<evidence type="ECO:0000259" key="4">
    <source>
        <dbReference type="PROSITE" id="PS50995"/>
    </source>
</evidence>
<keyword evidence="3" id="KW-0804">Transcription</keyword>
<evidence type="ECO:0000313" key="5">
    <source>
        <dbReference type="EMBL" id="SEF60646.1"/>
    </source>
</evidence>
<dbReference type="GO" id="GO:0003677">
    <property type="term" value="F:DNA binding"/>
    <property type="evidence" value="ECO:0007669"/>
    <property type="project" value="UniProtKB-KW"/>
</dbReference>
<sequence length="137" mass="15525">MSLSHLNNLIIEFYDKLSSWEQSVVKETGYSLAQIHTVEVLGAHGSMRMKELADRLGITTGTLTVQVEKLVTAGLLERHPHQEDRRSILVGLTDEGKKLHNAHHHLHLQLTNDLAQHLSDTEIQVLQSCLDKMVREF</sequence>
<evidence type="ECO:0000256" key="2">
    <source>
        <dbReference type="ARBA" id="ARBA00023125"/>
    </source>
</evidence>
<dbReference type="Pfam" id="PF01047">
    <property type="entry name" value="MarR"/>
    <property type="match status" value="1"/>
</dbReference>
<evidence type="ECO:0000256" key="3">
    <source>
        <dbReference type="ARBA" id="ARBA00023163"/>
    </source>
</evidence>
<dbReference type="OrthoDB" id="5327581at2"/>
<organism evidence="5 6">
    <name type="scientific">Vibrio hangzhouensis</name>
    <dbReference type="NCBI Taxonomy" id="462991"/>
    <lineage>
        <taxon>Bacteria</taxon>
        <taxon>Pseudomonadati</taxon>
        <taxon>Pseudomonadota</taxon>
        <taxon>Gammaproteobacteria</taxon>
        <taxon>Vibrionales</taxon>
        <taxon>Vibrionaceae</taxon>
        <taxon>Vibrio</taxon>
    </lineage>
</organism>
<dbReference type="InterPro" id="IPR000835">
    <property type="entry name" value="HTH_MarR-typ"/>
</dbReference>
<dbReference type="SMART" id="SM00347">
    <property type="entry name" value="HTH_MARR"/>
    <property type="match status" value="1"/>
</dbReference>
<keyword evidence="2 5" id="KW-0238">DNA-binding</keyword>
<dbReference type="InterPro" id="IPR036390">
    <property type="entry name" value="WH_DNA-bd_sf"/>
</dbReference>
<dbReference type="AlphaFoldDB" id="A0A1H5TCX2"/>
<accession>A0A1H5TCX2</accession>
<dbReference type="InterPro" id="IPR036388">
    <property type="entry name" value="WH-like_DNA-bd_sf"/>
</dbReference>
<dbReference type="EMBL" id="FNVG01000002">
    <property type="protein sequence ID" value="SEF60646.1"/>
    <property type="molecule type" value="Genomic_DNA"/>
</dbReference>
<keyword evidence="1" id="KW-0805">Transcription regulation</keyword>
<gene>
    <name evidence="5" type="ORF">SAMN04488244_102211</name>
</gene>
<feature type="domain" description="HTH marR-type" evidence="4">
    <location>
        <begin position="1"/>
        <end position="135"/>
    </location>
</feature>
<keyword evidence="6" id="KW-1185">Reference proteome</keyword>
<dbReference type="PRINTS" id="PR00598">
    <property type="entry name" value="HTHMARR"/>
</dbReference>
<dbReference type="Gene3D" id="1.10.10.10">
    <property type="entry name" value="Winged helix-like DNA-binding domain superfamily/Winged helix DNA-binding domain"/>
    <property type="match status" value="1"/>
</dbReference>